<keyword evidence="11 14" id="KW-0175">Coiled coil</keyword>
<evidence type="ECO:0000313" key="18">
    <source>
        <dbReference type="EMBL" id="PAA81071.1"/>
    </source>
</evidence>
<comment type="similarity">
    <text evidence="4 14">Belongs to the BRE1 family.</text>
</comment>
<dbReference type="PANTHER" id="PTHR23163">
    <property type="entry name" value="RING FINGER PROTEIN-RELATED"/>
    <property type="match status" value="1"/>
</dbReference>
<evidence type="ECO:0000256" key="3">
    <source>
        <dbReference type="ARBA" id="ARBA00004906"/>
    </source>
</evidence>
<evidence type="ECO:0000256" key="2">
    <source>
        <dbReference type="ARBA" id="ARBA00004123"/>
    </source>
</evidence>
<feature type="region of interest" description="Disordered" evidence="16">
    <location>
        <begin position="1"/>
        <end position="23"/>
    </location>
</feature>
<comment type="catalytic activity">
    <reaction evidence="1 14">
        <text>S-ubiquitinyl-[E2 ubiquitin-conjugating enzyme]-L-cysteine + [acceptor protein]-L-lysine = [E2 ubiquitin-conjugating enzyme]-L-cysteine + N(6)-ubiquitinyl-[acceptor protein]-L-lysine.</text>
        <dbReference type="EC" id="2.3.2.27"/>
    </reaction>
</comment>
<comment type="subcellular location">
    <subcellularLocation>
        <location evidence="2 14">Nucleus</location>
    </subcellularLocation>
</comment>
<evidence type="ECO:0000256" key="12">
    <source>
        <dbReference type="ARBA" id="ARBA00023242"/>
    </source>
</evidence>
<evidence type="ECO:0000256" key="5">
    <source>
        <dbReference type="ARBA" id="ARBA00022679"/>
    </source>
</evidence>
<dbReference type="GO" id="GO:0061630">
    <property type="term" value="F:ubiquitin protein ligase activity"/>
    <property type="evidence" value="ECO:0007669"/>
    <property type="project" value="UniProtKB-EC"/>
</dbReference>
<dbReference type="InterPro" id="IPR001841">
    <property type="entry name" value="Znf_RING"/>
</dbReference>
<organism evidence="18 19">
    <name type="scientific">Macrostomum lignano</name>
    <dbReference type="NCBI Taxonomy" id="282301"/>
    <lineage>
        <taxon>Eukaryota</taxon>
        <taxon>Metazoa</taxon>
        <taxon>Spiralia</taxon>
        <taxon>Lophotrochozoa</taxon>
        <taxon>Platyhelminthes</taxon>
        <taxon>Rhabditophora</taxon>
        <taxon>Macrostomorpha</taxon>
        <taxon>Macrostomida</taxon>
        <taxon>Macrostomidae</taxon>
        <taxon>Macrostomum</taxon>
    </lineage>
</organism>
<dbReference type="Gene3D" id="3.30.40.10">
    <property type="entry name" value="Zinc/RING finger domain, C3HC4 (zinc finger)"/>
    <property type="match status" value="1"/>
</dbReference>
<dbReference type="Proteomes" id="UP000215902">
    <property type="component" value="Unassembled WGS sequence"/>
</dbReference>
<dbReference type="Pfam" id="PF26095">
    <property type="entry name" value="CC_Bre1"/>
    <property type="match status" value="1"/>
</dbReference>
<feature type="compositionally biased region" description="Low complexity" evidence="16">
    <location>
        <begin position="596"/>
        <end position="624"/>
    </location>
</feature>
<dbReference type="InterPro" id="IPR013083">
    <property type="entry name" value="Znf_RING/FYVE/PHD"/>
</dbReference>
<dbReference type="OrthoDB" id="10266039at2759"/>
<evidence type="ECO:0000256" key="16">
    <source>
        <dbReference type="SAM" id="MobiDB-lite"/>
    </source>
</evidence>
<dbReference type="UniPathway" id="UPA00143"/>
<keyword evidence="8 14" id="KW-0833">Ubl conjugation pathway</keyword>
<dbReference type="GO" id="GO:0008270">
    <property type="term" value="F:zinc ion binding"/>
    <property type="evidence" value="ECO:0007669"/>
    <property type="project" value="UniProtKB-KW"/>
</dbReference>
<dbReference type="SMART" id="SM00184">
    <property type="entry name" value="RING"/>
    <property type="match status" value="1"/>
</dbReference>
<evidence type="ECO:0000256" key="15">
    <source>
        <dbReference type="SAM" id="Coils"/>
    </source>
</evidence>
<keyword evidence="5 14" id="KW-0808">Transferase</keyword>
<feature type="region of interest" description="Disordered" evidence="16">
    <location>
        <begin position="202"/>
        <end position="253"/>
    </location>
</feature>
<keyword evidence="19" id="KW-1185">Reference proteome</keyword>
<feature type="coiled-coil region" evidence="15">
    <location>
        <begin position="713"/>
        <end position="853"/>
    </location>
</feature>
<evidence type="ECO:0000313" key="19">
    <source>
        <dbReference type="Proteomes" id="UP000215902"/>
    </source>
</evidence>
<accession>A0A267G4X5</accession>
<feature type="coiled-coil region" evidence="15">
    <location>
        <begin position="914"/>
        <end position="983"/>
    </location>
</feature>
<evidence type="ECO:0000256" key="10">
    <source>
        <dbReference type="ARBA" id="ARBA00022853"/>
    </source>
</evidence>
<feature type="coiled-coil region" evidence="15">
    <location>
        <begin position="385"/>
        <end position="429"/>
    </location>
</feature>
<comment type="pathway">
    <text evidence="3 14">Protein modification; protein ubiquitination.</text>
</comment>
<protein>
    <recommendedName>
        <fullName evidence="14">E3 ubiquitin protein ligase</fullName>
        <ecNumber evidence="14">2.3.2.27</ecNumber>
    </recommendedName>
</protein>
<feature type="region of interest" description="Disordered" evidence="16">
    <location>
        <begin position="301"/>
        <end position="323"/>
    </location>
</feature>
<evidence type="ECO:0000256" key="11">
    <source>
        <dbReference type="ARBA" id="ARBA00023054"/>
    </source>
</evidence>
<gene>
    <name evidence="18" type="ORF">BOX15_Mlig034072g1</name>
</gene>
<evidence type="ECO:0000256" key="6">
    <source>
        <dbReference type="ARBA" id="ARBA00022723"/>
    </source>
</evidence>
<dbReference type="FunFam" id="3.30.40.10:FF:000040">
    <property type="entry name" value="E3 ubiquitin protein ligase"/>
    <property type="match status" value="1"/>
</dbReference>
<keyword evidence="7 13" id="KW-0863">Zinc-finger</keyword>
<feature type="compositionally biased region" description="Basic and acidic residues" evidence="16">
    <location>
        <begin position="204"/>
        <end position="218"/>
    </location>
</feature>
<evidence type="ECO:0000259" key="17">
    <source>
        <dbReference type="PROSITE" id="PS50089"/>
    </source>
</evidence>
<evidence type="ECO:0000256" key="1">
    <source>
        <dbReference type="ARBA" id="ARBA00000900"/>
    </source>
</evidence>
<dbReference type="AlphaFoldDB" id="A0A267G4X5"/>
<evidence type="ECO:0000256" key="4">
    <source>
        <dbReference type="ARBA" id="ARBA00005555"/>
    </source>
</evidence>
<dbReference type="PANTHER" id="PTHR23163:SF0">
    <property type="entry name" value="E3 UBIQUITIN-PROTEIN LIGASE BRE1"/>
    <property type="match status" value="1"/>
</dbReference>
<keyword evidence="10 14" id="KW-0156">Chromatin regulator</keyword>
<dbReference type="STRING" id="282301.A0A267G4X5"/>
<feature type="coiled-coil region" evidence="15">
    <location>
        <begin position="515"/>
        <end position="591"/>
    </location>
</feature>
<keyword evidence="6 14" id="KW-0479">Metal-binding</keyword>
<dbReference type="GO" id="GO:0006325">
    <property type="term" value="P:chromatin organization"/>
    <property type="evidence" value="ECO:0007669"/>
    <property type="project" value="UniProtKB-KW"/>
</dbReference>
<feature type="compositionally biased region" description="Low complexity" evidence="16">
    <location>
        <begin position="632"/>
        <end position="646"/>
    </location>
</feature>
<feature type="compositionally biased region" description="Low complexity" evidence="16">
    <location>
        <begin position="676"/>
        <end position="708"/>
    </location>
</feature>
<dbReference type="GO" id="GO:0033503">
    <property type="term" value="C:HULC complex"/>
    <property type="evidence" value="ECO:0007669"/>
    <property type="project" value="TreeGrafter"/>
</dbReference>
<feature type="domain" description="RING-type" evidence="17">
    <location>
        <begin position="1006"/>
        <end position="1045"/>
    </location>
</feature>
<dbReference type="GO" id="GO:0016567">
    <property type="term" value="P:protein ubiquitination"/>
    <property type="evidence" value="ECO:0007669"/>
    <property type="project" value="UniProtKB-UniRule"/>
</dbReference>
<keyword evidence="12 14" id="KW-0539">Nucleus</keyword>
<feature type="coiled-coil region" evidence="15">
    <location>
        <begin position="48"/>
        <end position="75"/>
    </location>
</feature>
<evidence type="ECO:0000256" key="8">
    <source>
        <dbReference type="ARBA" id="ARBA00022786"/>
    </source>
</evidence>
<dbReference type="EMBL" id="NIVC01000551">
    <property type="protein sequence ID" value="PAA81071.1"/>
    <property type="molecule type" value="Genomic_DNA"/>
</dbReference>
<sequence>MSKREHDDPGSDQPPKKRALTHVSFEPVKFSGVHSLEDLDTKVLQIQNKRLTDRLEERRKTEESLRDRIEQLERRQTKDDELVCIINRYWNQLDEDVRLLLTRFEGESAALDEDRKSGAAESFLKQLGTWDNDELNGRLRQRVEFSTRAIARLVGAFDRLQLRCQSLRHAVVLRKKIVVEDLAGAGQEDEAATAAAAAAAVAEGRTKVEEQDTEDPTKTTKPKQQPSTLPSVAKSEPTAIDDEASLPASSAPLDVDETLRAELESIHAENARLHQVNTSLQERLHTLSLRALKLEEQVQLNEESSAEWRNKHDDSQYNLERSQHKVHRLEKQLAEAVEEIKRLRELGASASVGDDQQPDGADSQQQQQQQQQNRRAGGNGGNIAKSKYRELASELEEQRELANSRLAELESLQSKLDQRVRDCEKLRMDLRELPDTVITETPVYQVLKSNFNLLYSEALLVRSQLQKSTHQVQENRQAHLRQIELMESNELACQTQMRNEMVLMEQQSCATKQELESLKYEMEQLLAQNEQALSITNEMRALIGTLQDQNKHLKSEIMRHRKKSHALQADSDKYRSLCRQMEEELMKLRGRACGSSSATTAAAGSSSASAAPATPSAGSTSATADNKDANKDAVSATSGGAAGDGKSSSEPHHQQQQKPQQPSASSSESSAKDEAAAPVAASAGPEAGPSGANPSPHSSVSSFGTSSSSSTAVQNLKIQLKKSQDKVKELAQLLEAFKSLSKDQRDRATISASEARLRTELEESRAEAHRLRDRERKLFSENDLARKVRRLEETLHHCQQKLNTSKQEEDALLKEMEVMELAFSDVQEQNQRLMKQLKEKDDANLKLMNERQKGDKMRLLLQEEKDVLANQLRIIGARIEAQSQVVQKLEEKDRLNMGSISTLEKEVGLRQQALDIFKRRSAEHQQQAQDLQLNLDKYLSQVRELQAAVQEKAAVIEKEGFRHKRLLEELATLKRKHDRLKKIEESSNADEVLLAEIADYKEQLTCPCCKVRRKDAILTKCFHVFCLDCLKTRYETRNRKCPKCNATFGANDYHRIYLA</sequence>
<reference evidence="18 19" key="1">
    <citation type="submission" date="2017-06" db="EMBL/GenBank/DDBJ databases">
        <title>A platform for efficient transgenesis in Macrostomum lignano, a flatworm model organism for stem cell research.</title>
        <authorList>
            <person name="Berezikov E."/>
        </authorList>
    </citation>
    <scope>NUCLEOTIDE SEQUENCE [LARGE SCALE GENOMIC DNA]</scope>
    <source>
        <strain evidence="18">DV1</strain>
        <tissue evidence="18">Whole organism</tissue>
    </source>
</reference>
<dbReference type="PROSITE" id="PS00518">
    <property type="entry name" value="ZF_RING_1"/>
    <property type="match status" value="1"/>
</dbReference>
<name>A0A267G4X5_9PLAT</name>
<feature type="compositionally biased region" description="Basic and acidic residues" evidence="16">
    <location>
        <begin position="306"/>
        <end position="315"/>
    </location>
</feature>
<evidence type="ECO:0000256" key="7">
    <source>
        <dbReference type="ARBA" id="ARBA00022771"/>
    </source>
</evidence>
<dbReference type="PROSITE" id="PS50089">
    <property type="entry name" value="ZF_RING_2"/>
    <property type="match status" value="1"/>
</dbReference>
<feature type="region of interest" description="Disordered" evidence="16">
    <location>
        <begin position="596"/>
        <end position="708"/>
    </location>
</feature>
<evidence type="ECO:0000256" key="14">
    <source>
        <dbReference type="RuleBase" id="RU365038"/>
    </source>
</evidence>
<feature type="compositionally biased region" description="Low complexity" evidence="16">
    <location>
        <begin position="654"/>
        <end position="669"/>
    </location>
</feature>
<dbReference type="SUPFAM" id="SSF57850">
    <property type="entry name" value="RING/U-box"/>
    <property type="match status" value="1"/>
</dbReference>
<feature type="compositionally biased region" description="Low complexity" evidence="16">
    <location>
        <begin position="353"/>
        <end position="376"/>
    </location>
</feature>
<evidence type="ECO:0000256" key="9">
    <source>
        <dbReference type="ARBA" id="ARBA00022833"/>
    </source>
</evidence>
<dbReference type="GO" id="GO:0005634">
    <property type="term" value="C:nucleus"/>
    <property type="evidence" value="ECO:0007669"/>
    <property type="project" value="UniProtKB-SubCell"/>
</dbReference>
<dbReference type="Pfam" id="PF00097">
    <property type="entry name" value="zf-C3HC4"/>
    <property type="match status" value="1"/>
</dbReference>
<dbReference type="EC" id="2.3.2.27" evidence="14"/>
<dbReference type="InterPro" id="IPR017907">
    <property type="entry name" value="Znf_RING_CS"/>
</dbReference>
<dbReference type="InterPro" id="IPR058642">
    <property type="entry name" value="BRE1A/B-like_dom"/>
</dbReference>
<dbReference type="InterPro" id="IPR058643">
    <property type="entry name" value="BRE1-like_CC"/>
</dbReference>
<dbReference type="InterPro" id="IPR018957">
    <property type="entry name" value="Znf_C3HC4_RING-type"/>
</dbReference>
<keyword evidence="9 14" id="KW-0862">Zinc</keyword>
<dbReference type="Pfam" id="PF26052">
    <property type="entry name" value="BRE1B"/>
    <property type="match status" value="1"/>
</dbReference>
<comment type="caution">
    <text evidence="18">The sequence shown here is derived from an EMBL/GenBank/DDBJ whole genome shotgun (WGS) entry which is preliminary data.</text>
</comment>
<feature type="region of interest" description="Disordered" evidence="16">
    <location>
        <begin position="350"/>
        <end position="383"/>
    </location>
</feature>
<evidence type="ECO:0000256" key="13">
    <source>
        <dbReference type="PROSITE-ProRule" id="PRU00175"/>
    </source>
</evidence>
<proteinExistence type="inferred from homology"/>
<dbReference type="InterPro" id="IPR013956">
    <property type="entry name" value="E3_ubiquit_lig_Bre1"/>
</dbReference>